<dbReference type="PANTHER" id="PTHR12442:SF5">
    <property type="entry name" value="DYNEIN AXONEMAL INTERMEDIATE CHAIN 3"/>
    <property type="match status" value="1"/>
</dbReference>
<accession>A0A6H5IAC9</accession>
<evidence type="ECO:0000256" key="3">
    <source>
        <dbReference type="ARBA" id="ARBA00022737"/>
    </source>
</evidence>
<dbReference type="AlphaFoldDB" id="A0A6H5IAC9"/>
<evidence type="ECO:0000256" key="2">
    <source>
        <dbReference type="ARBA" id="ARBA00022574"/>
    </source>
</evidence>
<dbReference type="GO" id="GO:0045504">
    <property type="term" value="F:dynein heavy chain binding"/>
    <property type="evidence" value="ECO:0007669"/>
    <property type="project" value="TreeGrafter"/>
</dbReference>
<keyword evidence="2" id="KW-0853">WD repeat</keyword>
<dbReference type="GO" id="GO:0036156">
    <property type="term" value="C:inner dynein arm"/>
    <property type="evidence" value="ECO:0007669"/>
    <property type="project" value="TreeGrafter"/>
</dbReference>
<keyword evidence="3" id="KW-0677">Repeat</keyword>
<evidence type="ECO:0000256" key="4">
    <source>
        <dbReference type="SAM" id="MobiDB-lite"/>
    </source>
</evidence>
<protein>
    <submittedName>
        <fullName evidence="5">Uncharacterized protein</fullName>
    </submittedName>
</protein>
<dbReference type="SUPFAM" id="SSF50978">
    <property type="entry name" value="WD40 repeat-like"/>
    <property type="match status" value="1"/>
</dbReference>
<gene>
    <name evidence="5" type="ORF">TBRA_LOCUS5354</name>
</gene>
<dbReference type="GO" id="GO:0036159">
    <property type="term" value="P:inner dynein arm assembly"/>
    <property type="evidence" value="ECO:0007669"/>
    <property type="project" value="TreeGrafter"/>
</dbReference>
<dbReference type="InterPro" id="IPR050687">
    <property type="entry name" value="Dynein_IC"/>
</dbReference>
<dbReference type="GO" id="GO:0060294">
    <property type="term" value="P:cilium movement involved in cell motility"/>
    <property type="evidence" value="ECO:0007669"/>
    <property type="project" value="TreeGrafter"/>
</dbReference>
<dbReference type="PANTHER" id="PTHR12442">
    <property type="entry name" value="DYNEIN INTERMEDIATE CHAIN"/>
    <property type="match status" value="1"/>
</dbReference>
<dbReference type="GO" id="GO:0045503">
    <property type="term" value="F:dynein light chain binding"/>
    <property type="evidence" value="ECO:0007669"/>
    <property type="project" value="TreeGrafter"/>
</dbReference>
<dbReference type="OrthoDB" id="6619788at2759"/>
<proteinExistence type="predicted"/>
<feature type="compositionally biased region" description="Low complexity" evidence="4">
    <location>
        <begin position="320"/>
        <end position="350"/>
    </location>
</feature>
<keyword evidence="6" id="KW-1185">Reference proteome</keyword>
<organism evidence="5 6">
    <name type="scientific">Trichogramma brassicae</name>
    <dbReference type="NCBI Taxonomy" id="86971"/>
    <lineage>
        <taxon>Eukaryota</taxon>
        <taxon>Metazoa</taxon>
        <taxon>Ecdysozoa</taxon>
        <taxon>Arthropoda</taxon>
        <taxon>Hexapoda</taxon>
        <taxon>Insecta</taxon>
        <taxon>Pterygota</taxon>
        <taxon>Neoptera</taxon>
        <taxon>Endopterygota</taxon>
        <taxon>Hymenoptera</taxon>
        <taxon>Apocrita</taxon>
        <taxon>Proctotrupomorpha</taxon>
        <taxon>Chalcidoidea</taxon>
        <taxon>Trichogrammatidae</taxon>
        <taxon>Trichogramma</taxon>
    </lineage>
</organism>
<evidence type="ECO:0000313" key="6">
    <source>
        <dbReference type="Proteomes" id="UP000479190"/>
    </source>
</evidence>
<name>A0A6H5IAC9_9HYME</name>
<reference evidence="5 6" key="1">
    <citation type="submission" date="2020-02" db="EMBL/GenBank/DDBJ databases">
        <authorList>
            <person name="Ferguson B K."/>
        </authorList>
    </citation>
    <scope>NUCLEOTIDE SEQUENCE [LARGE SCALE GENOMIC DNA]</scope>
</reference>
<feature type="region of interest" description="Disordered" evidence="4">
    <location>
        <begin position="315"/>
        <end position="350"/>
    </location>
</feature>
<keyword evidence="1" id="KW-0963">Cytoplasm</keyword>
<sequence length="436" mass="49656">MCCIFVPVQPELKSNMDIDLFLKNSEWTEDPFQSQKFTKNIFNYEWQLEESRVINHYACYENNKNTLKSDKVGDSSGNDDNDDDTKVKLVRPKMFIGTEDGRHLYVTWQGFHTDVINSQHCKIVYEYPEEKPDKPMPVTHAIRSPFFHDILLTINGENVYVWRVDNPLPCFEYKNEMNPNITYTSGCWDRRDASVILLGTSNGDIEILDLKIQQDILNCSIPKQIKWKKIVNTVIRDDITGLYPHAIPLQPLVVVVSDVKGGLKIYKAKGKKYRVLKEIVDYGTRNERILRELEINNKEWLREFINGRTSDRIKSVSGERATGQQRAATATTVRGTTAAASSSAPSSSSQADELNIRGAKFSAISAFTRVFYFIYIPLPCRAGAGIRIAKRAAPARELFDARCELVCSSSGSGSELARRPVSLYIIVHIVEQQQRW</sequence>
<dbReference type="Proteomes" id="UP000479190">
    <property type="component" value="Unassembled WGS sequence"/>
</dbReference>
<dbReference type="InterPro" id="IPR036322">
    <property type="entry name" value="WD40_repeat_dom_sf"/>
</dbReference>
<dbReference type="EMBL" id="CADCXV010000709">
    <property type="protein sequence ID" value="CAB0033446.1"/>
    <property type="molecule type" value="Genomic_DNA"/>
</dbReference>
<evidence type="ECO:0000313" key="5">
    <source>
        <dbReference type="EMBL" id="CAB0033446.1"/>
    </source>
</evidence>
<evidence type="ECO:0000256" key="1">
    <source>
        <dbReference type="ARBA" id="ARBA00022490"/>
    </source>
</evidence>